<dbReference type="CDD" id="cd03109">
    <property type="entry name" value="DTBS"/>
    <property type="match status" value="1"/>
</dbReference>
<dbReference type="HAMAP" id="MF_00336">
    <property type="entry name" value="BioD"/>
    <property type="match status" value="1"/>
</dbReference>
<evidence type="ECO:0000313" key="10">
    <source>
        <dbReference type="EMBL" id="SHI51287.1"/>
    </source>
</evidence>
<comment type="similarity">
    <text evidence="9">Belongs to the dethiobiotin synthetase family.</text>
</comment>
<dbReference type="OrthoDB" id="9802097at2"/>
<feature type="binding site" evidence="9">
    <location>
        <begin position="116"/>
        <end position="119"/>
    </location>
    <ligand>
        <name>ATP</name>
        <dbReference type="ChEBI" id="CHEBI:30616"/>
    </ligand>
</feature>
<comment type="function">
    <text evidence="9">Catalyzes a mechanistically unusual reaction, the ATP-dependent insertion of CO2 between the N7 and N8 nitrogen atoms of 7,8-diaminopelargonic acid (DAPA, also called 7,8-diammoniononanoate) to form a ureido ring.</text>
</comment>
<dbReference type="Pfam" id="PF13500">
    <property type="entry name" value="AAA_26"/>
    <property type="match status" value="1"/>
</dbReference>
<comment type="caution">
    <text evidence="9">Lacks conserved residue(s) required for the propagation of feature annotation.</text>
</comment>
<evidence type="ECO:0000256" key="9">
    <source>
        <dbReference type="HAMAP-Rule" id="MF_00336"/>
    </source>
</evidence>
<keyword evidence="3 9" id="KW-0479">Metal-binding</keyword>
<feature type="binding site" evidence="9">
    <location>
        <position position="55"/>
    </location>
    <ligand>
        <name>Mg(2+)</name>
        <dbReference type="ChEBI" id="CHEBI:18420"/>
    </ligand>
</feature>
<evidence type="ECO:0000256" key="4">
    <source>
        <dbReference type="ARBA" id="ARBA00022741"/>
    </source>
</evidence>
<keyword evidence="6 9" id="KW-0067">ATP-binding</keyword>
<dbReference type="EC" id="6.3.3.3" evidence="9"/>
<dbReference type="PANTHER" id="PTHR43210:SF2">
    <property type="entry name" value="ATP-DEPENDENT DETHIOBIOTIN SYNTHETASE BIOD 2"/>
    <property type="match status" value="1"/>
</dbReference>
<accession>A0A1M6BRI4</accession>
<dbReference type="SUPFAM" id="SSF52540">
    <property type="entry name" value="P-loop containing nucleoside triphosphate hydrolases"/>
    <property type="match status" value="1"/>
</dbReference>
<evidence type="ECO:0000256" key="6">
    <source>
        <dbReference type="ARBA" id="ARBA00022840"/>
    </source>
</evidence>
<dbReference type="STRING" id="1121432.SAMN02745219_00486"/>
<evidence type="ECO:0000256" key="8">
    <source>
        <dbReference type="ARBA" id="ARBA00047386"/>
    </source>
</evidence>
<dbReference type="InterPro" id="IPR027417">
    <property type="entry name" value="P-loop_NTPase"/>
</dbReference>
<dbReference type="Proteomes" id="UP000184529">
    <property type="component" value="Unassembled WGS sequence"/>
</dbReference>
<keyword evidence="2 9" id="KW-0436">Ligase</keyword>
<dbReference type="RefSeq" id="WP_072867178.1">
    <property type="nucleotide sequence ID" value="NZ_FQZM01000005.1"/>
</dbReference>
<dbReference type="UniPathway" id="UPA00078">
    <property type="reaction ID" value="UER00161"/>
</dbReference>
<comment type="subunit">
    <text evidence="9">Homodimer.</text>
</comment>
<dbReference type="PIRSF" id="PIRSF006755">
    <property type="entry name" value="DTB_synth"/>
    <property type="match status" value="1"/>
</dbReference>
<comment type="catalytic activity">
    <reaction evidence="9">
        <text>(7R,8S)-7,8-diammoniononanoate + CO2 + ATP = (4R,5S)-dethiobiotin + ADP + phosphate + 3 H(+)</text>
        <dbReference type="Rhea" id="RHEA:15805"/>
        <dbReference type="ChEBI" id="CHEBI:15378"/>
        <dbReference type="ChEBI" id="CHEBI:16526"/>
        <dbReference type="ChEBI" id="CHEBI:30616"/>
        <dbReference type="ChEBI" id="CHEBI:43474"/>
        <dbReference type="ChEBI" id="CHEBI:149469"/>
        <dbReference type="ChEBI" id="CHEBI:149473"/>
        <dbReference type="ChEBI" id="CHEBI:456216"/>
        <dbReference type="EC" id="6.3.3.3"/>
    </reaction>
</comment>
<evidence type="ECO:0000256" key="5">
    <source>
        <dbReference type="ARBA" id="ARBA00022756"/>
    </source>
</evidence>
<keyword evidence="4 9" id="KW-0547">Nucleotide-binding</keyword>
<comment type="pathway">
    <text evidence="9">Cofactor biosynthesis; biotin biosynthesis; biotin from 7,8-diaminononanoate: step 1/2.</text>
</comment>
<protein>
    <recommendedName>
        <fullName evidence="9">ATP-dependent dethiobiotin synthetase BioD</fullName>
        <ecNumber evidence="9">6.3.3.3</ecNumber>
    </recommendedName>
    <alternativeName>
        <fullName evidence="9">DTB synthetase</fullName>
        <shortName evidence="9">DTBS</shortName>
    </alternativeName>
    <alternativeName>
        <fullName evidence="9">Dethiobiotin synthase</fullName>
    </alternativeName>
</protein>
<feature type="binding site" evidence="9">
    <location>
        <position position="55"/>
    </location>
    <ligand>
        <name>ATP</name>
        <dbReference type="ChEBI" id="CHEBI:30616"/>
    </ligand>
</feature>
<dbReference type="GO" id="GO:0005524">
    <property type="term" value="F:ATP binding"/>
    <property type="evidence" value="ECO:0007669"/>
    <property type="project" value="UniProtKB-UniRule"/>
</dbReference>
<feature type="active site" evidence="9">
    <location>
        <position position="38"/>
    </location>
</feature>
<dbReference type="Gene3D" id="3.40.50.300">
    <property type="entry name" value="P-loop containing nucleotide triphosphate hydrolases"/>
    <property type="match status" value="1"/>
</dbReference>
<feature type="binding site" evidence="9">
    <location>
        <position position="42"/>
    </location>
    <ligand>
        <name>substrate</name>
    </ligand>
</feature>
<dbReference type="AlphaFoldDB" id="A0A1M6BRI4"/>
<dbReference type="InterPro" id="IPR004472">
    <property type="entry name" value="DTB_synth_BioD"/>
</dbReference>
<dbReference type="EMBL" id="FQZM01000005">
    <property type="protein sequence ID" value="SHI51287.1"/>
    <property type="molecule type" value="Genomic_DNA"/>
</dbReference>
<feature type="binding site" evidence="9">
    <location>
        <begin position="13"/>
        <end position="18"/>
    </location>
    <ligand>
        <name>ATP</name>
        <dbReference type="ChEBI" id="CHEBI:30616"/>
    </ligand>
</feature>
<sequence>MGRGYLVTGTDTGVGKTVITAALVGVWRRRGIDAVAIKPVQSGAIEANGRLVPEDVVFYRHVAGLPQSIDELNLYRFTSAVSPHLAAKLSGERVEPSRVVDFCREVLQRYELVLVEGAGGLCVPLSGPDFTVAELARELSLPLLVVARPGLGSINHTVLTVAYAQNRGIPVAGIIINGLKAGEAGPAEKDNPGIIAAMTGVPVLGIVPYLPGVSVEEGSADGLVETVENTVFWEDLVPRICGCTGTG</sequence>
<feature type="binding site" evidence="9">
    <location>
        <position position="116"/>
    </location>
    <ligand>
        <name>Mg(2+)</name>
        <dbReference type="ChEBI" id="CHEBI:18420"/>
    </ligand>
</feature>
<name>A0A1M6BRI4_9FIRM</name>
<evidence type="ECO:0000313" key="11">
    <source>
        <dbReference type="Proteomes" id="UP000184529"/>
    </source>
</evidence>
<gene>
    <name evidence="9" type="primary">bioD</name>
    <name evidence="10" type="ORF">SAMN02745219_00486</name>
</gene>
<evidence type="ECO:0000256" key="1">
    <source>
        <dbReference type="ARBA" id="ARBA00022490"/>
    </source>
</evidence>
<comment type="catalytic activity">
    <reaction evidence="8">
        <text>(7R,8S)-8-amino-7-(carboxyamino)nonanoate + ATP = (4R,5S)-dethiobiotin + ADP + phosphate + H(+)</text>
        <dbReference type="Rhea" id="RHEA:63684"/>
        <dbReference type="ChEBI" id="CHEBI:15378"/>
        <dbReference type="ChEBI" id="CHEBI:30616"/>
        <dbReference type="ChEBI" id="CHEBI:43474"/>
        <dbReference type="ChEBI" id="CHEBI:149470"/>
        <dbReference type="ChEBI" id="CHEBI:149473"/>
        <dbReference type="ChEBI" id="CHEBI:456216"/>
    </reaction>
</comment>
<keyword evidence="1 9" id="KW-0963">Cytoplasm</keyword>
<organism evidence="10 11">
    <name type="scientific">Desulfofundulus thermosubterraneus DSM 16057</name>
    <dbReference type="NCBI Taxonomy" id="1121432"/>
    <lineage>
        <taxon>Bacteria</taxon>
        <taxon>Bacillati</taxon>
        <taxon>Bacillota</taxon>
        <taxon>Clostridia</taxon>
        <taxon>Eubacteriales</taxon>
        <taxon>Peptococcaceae</taxon>
        <taxon>Desulfofundulus</taxon>
    </lineage>
</organism>
<evidence type="ECO:0000256" key="2">
    <source>
        <dbReference type="ARBA" id="ARBA00022598"/>
    </source>
</evidence>
<dbReference type="GO" id="GO:0005829">
    <property type="term" value="C:cytosol"/>
    <property type="evidence" value="ECO:0007669"/>
    <property type="project" value="TreeGrafter"/>
</dbReference>
<dbReference type="PANTHER" id="PTHR43210">
    <property type="entry name" value="DETHIOBIOTIN SYNTHETASE"/>
    <property type="match status" value="1"/>
</dbReference>
<keyword evidence="5 9" id="KW-0093">Biotin biosynthesis</keyword>
<feature type="binding site" evidence="9">
    <location>
        <begin position="208"/>
        <end position="210"/>
    </location>
    <ligand>
        <name>ATP</name>
        <dbReference type="ChEBI" id="CHEBI:30616"/>
    </ligand>
</feature>
<keyword evidence="7 9" id="KW-0460">Magnesium</keyword>
<evidence type="ECO:0000256" key="7">
    <source>
        <dbReference type="ARBA" id="ARBA00022842"/>
    </source>
</evidence>
<dbReference type="GO" id="GO:0009102">
    <property type="term" value="P:biotin biosynthetic process"/>
    <property type="evidence" value="ECO:0007669"/>
    <property type="project" value="UniProtKB-UniRule"/>
</dbReference>
<dbReference type="NCBIfam" id="TIGR00347">
    <property type="entry name" value="bioD"/>
    <property type="match status" value="1"/>
</dbReference>
<reference evidence="11" key="1">
    <citation type="submission" date="2016-11" db="EMBL/GenBank/DDBJ databases">
        <authorList>
            <person name="Varghese N."/>
            <person name="Submissions S."/>
        </authorList>
    </citation>
    <scope>NUCLEOTIDE SEQUENCE [LARGE SCALE GENOMIC DNA]</scope>
    <source>
        <strain evidence="11">DSM 16057</strain>
    </source>
</reference>
<dbReference type="GO" id="GO:0000287">
    <property type="term" value="F:magnesium ion binding"/>
    <property type="evidence" value="ECO:0007669"/>
    <property type="project" value="UniProtKB-UniRule"/>
</dbReference>
<evidence type="ECO:0000256" key="3">
    <source>
        <dbReference type="ARBA" id="ARBA00022723"/>
    </source>
</evidence>
<keyword evidence="11" id="KW-1185">Reference proteome</keyword>
<comment type="subcellular location">
    <subcellularLocation>
        <location evidence="9">Cytoplasm</location>
    </subcellularLocation>
</comment>
<proteinExistence type="inferred from homology"/>
<dbReference type="GO" id="GO:0004141">
    <property type="term" value="F:dethiobiotin synthase activity"/>
    <property type="evidence" value="ECO:0007669"/>
    <property type="project" value="UniProtKB-UniRule"/>
</dbReference>
<comment type="cofactor">
    <cofactor evidence="9">
        <name>Mg(2+)</name>
        <dbReference type="ChEBI" id="CHEBI:18420"/>
    </cofactor>
</comment>
<feature type="binding site" evidence="9">
    <location>
        <position position="17"/>
    </location>
    <ligand>
        <name>Mg(2+)</name>
        <dbReference type="ChEBI" id="CHEBI:18420"/>
    </ligand>
</feature>